<accession>A0A380T6W9</accession>
<dbReference type="EMBL" id="UIDD01000013">
    <property type="protein sequence ID" value="SUQ65952.1"/>
    <property type="molecule type" value="Genomic_DNA"/>
</dbReference>
<proteinExistence type="predicted"/>
<evidence type="ECO:0000313" key="2">
    <source>
        <dbReference type="Proteomes" id="UP000255177"/>
    </source>
</evidence>
<gene>
    <name evidence="1" type="ORF">CCOS864_05432</name>
</gene>
<name>A0A380T6W9_9PSED</name>
<keyword evidence="2" id="KW-1185">Reference proteome</keyword>
<evidence type="ECO:0000313" key="1">
    <source>
        <dbReference type="EMBL" id="SUQ65952.1"/>
    </source>
</evidence>
<dbReference type="AlphaFoldDB" id="A0A380T6W9"/>
<sequence>MRPSFSLSSLKLPVVLLMTGLISACSNYHYKHYQADWAPESMTPYDVSNKAVDAPEVYFATVRYRALGVPYHRLLLVTHVDDQLLEGAGRRSILDVSGQQALRLTPGKHSLTWCWASMNALGTGGAKCGLTARDVEFRAGQRYIVDFSTRESINGYPGRETMTISIDSEIRNLDTREVVYPPQGVGKVIKSLEQG</sequence>
<evidence type="ECO:0008006" key="3">
    <source>
        <dbReference type="Google" id="ProtNLM"/>
    </source>
</evidence>
<dbReference type="RefSeq" id="WP_115089556.1">
    <property type="nucleotide sequence ID" value="NZ_CBCSFG010000017.1"/>
</dbReference>
<dbReference type="Proteomes" id="UP000255177">
    <property type="component" value="Unassembled WGS sequence"/>
</dbReference>
<protein>
    <recommendedName>
        <fullName evidence="3">Lipoprotein</fullName>
    </recommendedName>
</protein>
<dbReference type="PROSITE" id="PS51257">
    <property type="entry name" value="PROKAR_LIPOPROTEIN"/>
    <property type="match status" value="1"/>
</dbReference>
<reference evidence="2" key="1">
    <citation type="submission" date="2018-07" db="EMBL/GenBank/DDBJ databases">
        <authorList>
            <person name="Blom J."/>
        </authorList>
    </citation>
    <scope>NUCLEOTIDE SEQUENCE [LARGE SCALE GENOMIC DNA]</scope>
    <source>
        <strain evidence="2">CCOS 864</strain>
    </source>
</reference>
<organism evidence="1 2">
    <name type="scientific">Pseudomonas wadenswilerensis</name>
    <dbReference type="NCBI Taxonomy" id="1785161"/>
    <lineage>
        <taxon>Bacteria</taxon>
        <taxon>Pseudomonadati</taxon>
        <taxon>Pseudomonadota</taxon>
        <taxon>Gammaproteobacteria</taxon>
        <taxon>Pseudomonadales</taxon>
        <taxon>Pseudomonadaceae</taxon>
        <taxon>Pseudomonas</taxon>
    </lineage>
</organism>